<organism evidence="1 2">
    <name type="scientific">Arthrobotrys musiformis</name>
    <dbReference type="NCBI Taxonomy" id="47236"/>
    <lineage>
        <taxon>Eukaryota</taxon>
        <taxon>Fungi</taxon>
        <taxon>Dikarya</taxon>
        <taxon>Ascomycota</taxon>
        <taxon>Pezizomycotina</taxon>
        <taxon>Orbiliomycetes</taxon>
        <taxon>Orbiliales</taxon>
        <taxon>Orbiliaceae</taxon>
        <taxon>Arthrobotrys</taxon>
    </lineage>
</organism>
<protein>
    <submittedName>
        <fullName evidence="1">Uncharacterized protein</fullName>
    </submittedName>
</protein>
<evidence type="ECO:0000313" key="1">
    <source>
        <dbReference type="EMBL" id="KAK6496947.1"/>
    </source>
</evidence>
<keyword evidence="2" id="KW-1185">Reference proteome</keyword>
<dbReference type="AlphaFoldDB" id="A0AAV9VUP1"/>
<reference evidence="1 2" key="1">
    <citation type="submission" date="2023-08" db="EMBL/GenBank/DDBJ databases">
        <authorList>
            <person name="Palmer J.M."/>
        </authorList>
    </citation>
    <scope>NUCLEOTIDE SEQUENCE [LARGE SCALE GENOMIC DNA]</scope>
    <source>
        <strain evidence="1 2">TWF481</strain>
    </source>
</reference>
<dbReference type="EMBL" id="JAVHJL010000010">
    <property type="protein sequence ID" value="KAK6496947.1"/>
    <property type="molecule type" value="Genomic_DNA"/>
</dbReference>
<gene>
    <name evidence="1" type="ORF">TWF481_001928</name>
</gene>
<dbReference type="Proteomes" id="UP001370758">
    <property type="component" value="Unassembled WGS sequence"/>
</dbReference>
<proteinExistence type="predicted"/>
<evidence type="ECO:0000313" key="2">
    <source>
        <dbReference type="Proteomes" id="UP001370758"/>
    </source>
</evidence>
<accession>A0AAV9VUP1</accession>
<name>A0AAV9VUP1_9PEZI</name>
<sequence>MPPSAAPDFASGDGKRLIQIIRDIITKIGNNFKLDALGVSQLSLQPGRTYMPVIQPFEDITFRGPTIGPANSVDVRDVDIWKLPEQTCRMDINWVFRGQDTSGGWVRWQDTINIKWFTNHGDPDGPIVEIPLSPTNQPRTECSGDNNYRCLSTPENLLTMQASPQHFNRNSRDEYTFNRDYIQFYYGNPGDAGFISFHTDTNGHAEDNYLIPARFPSCTKPTEDPSDKYFRDWDALRNGPYGTTESYAHWTVHRLFTITEPDGGVTKWYDGDV</sequence>
<comment type="caution">
    <text evidence="1">The sequence shown here is derived from an EMBL/GenBank/DDBJ whole genome shotgun (WGS) entry which is preliminary data.</text>
</comment>